<accession>A0ACC2EA75</accession>
<comment type="caution">
    <text evidence="1">The sequence shown here is derived from an EMBL/GenBank/DDBJ whole genome shotgun (WGS) entry which is preliminary data.</text>
</comment>
<reference evidence="2" key="1">
    <citation type="journal article" date="2024" name="Proc. Natl. Acad. Sci. U.S.A.">
        <title>Extraordinary preservation of gene collinearity over three hundred million years revealed in homosporous lycophytes.</title>
        <authorList>
            <person name="Li C."/>
            <person name="Wickell D."/>
            <person name="Kuo L.Y."/>
            <person name="Chen X."/>
            <person name="Nie B."/>
            <person name="Liao X."/>
            <person name="Peng D."/>
            <person name="Ji J."/>
            <person name="Jenkins J."/>
            <person name="Williams M."/>
            <person name="Shu S."/>
            <person name="Plott C."/>
            <person name="Barry K."/>
            <person name="Rajasekar S."/>
            <person name="Grimwood J."/>
            <person name="Han X."/>
            <person name="Sun S."/>
            <person name="Hou Z."/>
            <person name="He W."/>
            <person name="Dai G."/>
            <person name="Sun C."/>
            <person name="Schmutz J."/>
            <person name="Leebens-Mack J.H."/>
            <person name="Li F.W."/>
            <person name="Wang L."/>
        </authorList>
    </citation>
    <scope>NUCLEOTIDE SEQUENCE [LARGE SCALE GENOMIC DNA]</scope>
    <source>
        <strain evidence="2">cv. PW_Plant_1</strain>
    </source>
</reference>
<name>A0ACC2EA75_DIPCM</name>
<gene>
    <name evidence="1" type="ORF">O6H91_03G113300</name>
</gene>
<sequence>MTELGKVGAEVGFSANEMGGLHRSVLGAVGNSASNLRTQLSTPSTGSFDDAKRSALFLEQAALIPRPPFKRARWADLNSDATMLAQQPAIGAELPAPAAMDVSYSQALPQTFSQPYVMESSVGMPNGHASLGNYNPVSFFLHQSPSISLHLPSVLNSNQLRCGPPYSHVGAGCLNRNEGGIKELPFSEESMFQVLTELERTRRQNEDLKGIILTLQERLRQEDRIHANLAADNPSPGNLIENNQDNSKKSCKYLGVEYIEKGESSKMSGNSIHSNQCEQQKVDRGVSMNGRHSAVTWISREDTHVCPSELMRKDVPEKYESAPSYESDDSDGEDDAVDERGTRDVNANLHQAEDNPVSQVGIKKIEEQHKEAAHKAHEVAENLLVEGSNTGKAYEDNLHVNKEDQEGSAAMSFSGTYNKRRNQEVEEFEVDGQQKQRTRKKWKEGKKLKGAENNHATKKNAGYEMVPCRGLGLWTTYKKAPKVAFCPKEVKRVLESGVLALKNAQSHTMRKIIVFASLGIRHGCEDLYELDFNHFSVIKCDESYVSPDDPEEHVLYDNPGVRRKIFYPNRQNPILCPVRILEEERTMRPSATTCPSCFFLCIKYGGRTRNLPQNEYVRQRMGRNKLKSFGPLMCQMALLINVRTGSFFFKALGITLLYMAGFPDELVCKETKYQSLDLLQKYYRSDKDAKEEQLFHPYPPFSPQGMMAASNVLPKALPAVSKTTGKKRPLLLSKPPSLQTGYFLQTFPGVVPSLQFGPSSFPLTPPLHPPSNSEPPAVSLASSANPSSQALTGSVLTTTTAAAAAVVPLPSPTFGIYPSYPVQRAQGGYSPVPLWPSLNPFPPNAFAASAYAYSPLSQTSQYGSALHTSCFGHAYFASYPPQSTTEAKQEDDSENIESGSESSSSGSDPKSTQANSSES</sequence>
<protein>
    <submittedName>
        <fullName evidence="1">Uncharacterized protein</fullName>
    </submittedName>
</protein>
<dbReference type="Proteomes" id="UP001162992">
    <property type="component" value="Chromosome 3"/>
</dbReference>
<evidence type="ECO:0000313" key="2">
    <source>
        <dbReference type="Proteomes" id="UP001162992"/>
    </source>
</evidence>
<evidence type="ECO:0000313" key="1">
    <source>
        <dbReference type="EMBL" id="KAJ7563504.1"/>
    </source>
</evidence>
<organism evidence="1 2">
    <name type="scientific">Diphasiastrum complanatum</name>
    <name type="common">Issler's clubmoss</name>
    <name type="synonym">Lycopodium complanatum</name>
    <dbReference type="NCBI Taxonomy" id="34168"/>
    <lineage>
        <taxon>Eukaryota</taxon>
        <taxon>Viridiplantae</taxon>
        <taxon>Streptophyta</taxon>
        <taxon>Embryophyta</taxon>
        <taxon>Tracheophyta</taxon>
        <taxon>Lycopodiopsida</taxon>
        <taxon>Lycopodiales</taxon>
        <taxon>Lycopodiaceae</taxon>
        <taxon>Lycopodioideae</taxon>
        <taxon>Diphasiastrum</taxon>
    </lineage>
</organism>
<proteinExistence type="predicted"/>
<keyword evidence="2" id="KW-1185">Reference proteome</keyword>
<dbReference type="EMBL" id="CM055094">
    <property type="protein sequence ID" value="KAJ7563504.1"/>
    <property type="molecule type" value="Genomic_DNA"/>
</dbReference>